<keyword evidence="2" id="KW-1185">Reference proteome</keyword>
<dbReference type="Pfam" id="PF19730">
    <property type="entry name" value="DUF6221"/>
    <property type="match status" value="1"/>
</dbReference>
<dbReference type="InterPro" id="IPR046193">
    <property type="entry name" value="DUF6221"/>
</dbReference>
<evidence type="ECO:0000313" key="1">
    <source>
        <dbReference type="EMBL" id="THV27928.1"/>
    </source>
</evidence>
<comment type="caution">
    <text evidence="1">The sequence shown here is derived from an EMBL/GenBank/DDBJ whole genome shotgun (WGS) entry which is preliminary data.</text>
</comment>
<gene>
    <name evidence="1" type="ORF">E9998_13130</name>
</gene>
<name>A0A4S8PC78_9ACTN</name>
<evidence type="ECO:0000313" key="2">
    <source>
        <dbReference type="Proteomes" id="UP000305792"/>
    </source>
</evidence>
<organism evidence="1 2">
    <name type="scientific">Glycomyces paridis</name>
    <dbReference type="NCBI Taxonomy" id="2126555"/>
    <lineage>
        <taxon>Bacteria</taxon>
        <taxon>Bacillati</taxon>
        <taxon>Actinomycetota</taxon>
        <taxon>Actinomycetes</taxon>
        <taxon>Glycomycetales</taxon>
        <taxon>Glycomycetaceae</taxon>
        <taxon>Glycomyces</taxon>
    </lineage>
</organism>
<accession>A0A4S8PC78</accession>
<dbReference type="OrthoDB" id="4290974at2"/>
<dbReference type="EMBL" id="STGX01000009">
    <property type="protein sequence ID" value="THV27928.1"/>
    <property type="molecule type" value="Genomic_DNA"/>
</dbReference>
<dbReference type="RefSeq" id="WP_136530161.1">
    <property type="nucleotide sequence ID" value="NZ_STGX01000009.1"/>
</dbReference>
<reference evidence="1 2" key="1">
    <citation type="journal article" date="2018" name="Int. J. Syst. Evol. Microbiol.">
        <title>Glycomyces paridis sp. nov., isolated from the medicinal plant Paris polyphylla.</title>
        <authorList>
            <person name="Fang X.M."/>
            <person name="Bai J.L."/>
            <person name="Su J."/>
            <person name="Zhao L.L."/>
            <person name="Liu H.Y."/>
            <person name="Ma B.P."/>
            <person name="Zhang Y.Q."/>
            <person name="Yu L.Y."/>
        </authorList>
    </citation>
    <scope>NUCLEOTIDE SEQUENCE [LARGE SCALE GENOMIC DNA]</scope>
    <source>
        <strain evidence="1 2">CPCC 204357</strain>
    </source>
</reference>
<dbReference type="AlphaFoldDB" id="A0A4S8PC78"/>
<sequence>MTDQLNRTDALKAFVDARIDQDEATAREASQAIGDGIWAARARQVRSAHRALVADTVAERHIARHDPRRVLLQAAALRAILAAHSLTDHVVDYGSGTEDLGCVTCHDWDGVTVGHGYCDTLLALAAIWEDDPHWDTAWCTHRETIEVDTTGSQTDSFFLHHSYRARAYAQQCTLCGHVSTSTARTEDA</sequence>
<dbReference type="Proteomes" id="UP000305792">
    <property type="component" value="Unassembled WGS sequence"/>
</dbReference>
<protein>
    <submittedName>
        <fullName evidence="1">Uncharacterized protein</fullName>
    </submittedName>
</protein>
<proteinExistence type="predicted"/>